<proteinExistence type="inferred from homology"/>
<dbReference type="Pfam" id="PF13091">
    <property type="entry name" value="PLDc_2"/>
    <property type="match status" value="2"/>
</dbReference>
<feature type="domain" description="PLD phosphodiesterase" evidence="8">
    <location>
        <begin position="385"/>
        <end position="412"/>
    </location>
</feature>
<evidence type="ECO:0000256" key="2">
    <source>
        <dbReference type="ARBA" id="ARBA00008664"/>
    </source>
</evidence>
<feature type="compositionally biased region" description="Basic residues" evidence="7">
    <location>
        <begin position="114"/>
        <end position="135"/>
    </location>
</feature>
<dbReference type="Proteomes" id="UP000009287">
    <property type="component" value="Chromosome"/>
</dbReference>
<dbReference type="GO" id="GO:0004630">
    <property type="term" value="F:phospholipase D activity"/>
    <property type="evidence" value="ECO:0007669"/>
    <property type="project" value="UniProtKB-EC"/>
</dbReference>
<name>G4NN96_CHLT4</name>
<feature type="compositionally biased region" description="Polar residues" evidence="7">
    <location>
        <begin position="455"/>
        <end position="467"/>
    </location>
</feature>
<evidence type="ECO:0000259" key="8">
    <source>
        <dbReference type="PROSITE" id="PS50035"/>
    </source>
</evidence>
<dbReference type="InterPro" id="IPR001736">
    <property type="entry name" value="PLipase_D/transphosphatidylase"/>
</dbReference>
<feature type="compositionally biased region" description="Polar residues" evidence="7">
    <location>
        <begin position="475"/>
        <end position="486"/>
    </location>
</feature>
<dbReference type="InterPro" id="IPR051406">
    <property type="entry name" value="PLD_domain"/>
</dbReference>
<dbReference type="CDD" id="cd09116">
    <property type="entry name" value="PLDc_Nuc_like"/>
    <property type="match status" value="1"/>
</dbReference>
<protein>
    <recommendedName>
        <fullName evidence="3">phospholipase D</fullName>
        <ecNumber evidence="3">3.1.4.4</ecNumber>
    </recommendedName>
</protein>
<dbReference type="GO" id="GO:0006793">
    <property type="term" value="P:phosphorus metabolic process"/>
    <property type="evidence" value="ECO:0007669"/>
    <property type="project" value="UniProtKB-ARBA"/>
</dbReference>
<dbReference type="SMART" id="SM00155">
    <property type="entry name" value="PLDc"/>
    <property type="match status" value="2"/>
</dbReference>
<evidence type="ECO:0000256" key="5">
    <source>
        <dbReference type="ARBA" id="ARBA00022963"/>
    </source>
</evidence>
<evidence type="ECO:0000256" key="4">
    <source>
        <dbReference type="ARBA" id="ARBA00022801"/>
    </source>
</evidence>
<dbReference type="KEGG" id="cra:CTO_0163"/>
<dbReference type="PANTHER" id="PTHR43856">
    <property type="entry name" value="CARDIOLIPIN HYDROLASE"/>
    <property type="match status" value="1"/>
</dbReference>
<dbReference type="SUPFAM" id="SSF56024">
    <property type="entry name" value="Phospholipase D/nuclease"/>
    <property type="match status" value="2"/>
</dbReference>
<dbReference type="PATRIC" id="fig|580047.4.peg.171"/>
<feature type="compositionally biased region" description="Basic residues" evidence="7">
    <location>
        <begin position="21"/>
        <end position="30"/>
    </location>
</feature>
<feature type="compositionally biased region" description="Low complexity" evidence="7">
    <location>
        <begin position="1"/>
        <end position="20"/>
    </location>
</feature>
<sequence>MSIHGSSGHSHLHPKSSSYSHPHRRAHSPRHSSAESSPTAWSVSRAYRSSQPSDNRLESRNSPLRETTGSSSRHRHHRHGETSSSSRIETVVSRHFSSRRESSRIGSRSSRHSERARHHESRSHRHSSSSRHHVTRSQSSALPQLQERPVPHPLAERELITFHSVHQQQNNNPLRMICDTIRQAQRGIFMRIYAISSDDIIQSLIQTSHHVPVEVKYHCGESLPVACQNSRVVLRPTNGRTLQHKKTMLADFQTVVTGSANYTDLSLNHDVNVTACIESSELHDAVFSERPQLVHVGSQLLNYIPIQRLIPNAASKMILNAINQATDSIFVLMYIFLSPEFFLALAQAMRRGVRVKVIIDNHSKQDTCKLLSKLGIQLPLYERKTEGVLHTKICCINNKTLIFGSANWSGAGMIKNFEDLFILRPITETQLQAFMDVWSLLETNSSYLSPESVLTAPTPSSRPTQQDTDSDDEQPSTSQQAIRMRK</sequence>
<dbReference type="AlphaFoldDB" id="G4NN96"/>
<feature type="compositionally biased region" description="Polar residues" evidence="7">
    <location>
        <begin position="39"/>
        <end position="64"/>
    </location>
</feature>
<evidence type="ECO:0000256" key="7">
    <source>
        <dbReference type="SAM" id="MobiDB-lite"/>
    </source>
</evidence>
<organism evidence="9 10">
    <name type="scientific">Chlamydia trachomatis serovar A (strain A2497)</name>
    <dbReference type="NCBI Taxonomy" id="580047"/>
    <lineage>
        <taxon>Bacteria</taxon>
        <taxon>Pseudomonadati</taxon>
        <taxon>Chlamydiota</taxon>
        <taxon>Chlamydiia</taxon>
        <taxon>Chlamydiales</taxon>
        <taxon>Chlamydiaceae</taxon>
        <taxon>Chlamydia/Chlamydophila group</taxon>
        <taxon>Chlamydia</taxon>
    </lineage>
</organism>
<reference evidence="9 10" key="1">
    <citation type="journal article" date="2011" name="J. Exp. Med.">
        <title>A live-attenuated chlamydial vaccine protects against trachoma in nonhuman primates.</title>
        <authorList>
            <person name="Kari L."/>
            <person name="Whitmire W.M."/>
            <person name="Olivares-Zavaleta N."/>
            <person name="Goheen M.M."/>
            <person name="Taylor L.D."/>
            <person name="Carlson J.H."/>
            <person name="Sturdevant G.L."/>
            <person name="Lu C."/>
            <person name="Bakios L.E."/>
            <person name="Randall L.B."/>
            <person name="Parnell M.J."/>
            <person name="Zhong G."/>
            <person name="Caldwell H.D."/>
        </authorList>
    </citation>
    <scope>NUCLEOTIDE SEQUENCE [LARGE SCALE GENOMIC DNA]</scope>
    <source>
        <strain evidence="9 10">A2497</strain>
    </source>
</reference>
<comment type="catalytic activity">
    <reaction evidence="1">
        <text>a 1,2-diacyl-sn-glycero-3-phosphocholine + H2O = a 1,2-diacyl-sn-glycero-3-phosphate + choline + H(+)</text>
        <dbReference type="Rhea" id="RHEA:14445"/>
        <dbReference type="ChEBI" id="CHEBI:15354"/>
        <dbReference type="ChEBI" id="CHEBI:15377"/>
        <dbReference type="ChEBI" id="CHEBI:15378"/>
        <dbReference type="ChEBI" id="CHEBI:57643"/>
        <dbReference type="ChEBI" id="CHEBI:58608"/>
        <dbReference type="EC" id="3.1.4.4"/>
    </reaction>
</comment>
<evidence type="ECO:0000313" key="9">
    <source>
        <dbReference type="EMBL" id="AEP34974.1"/>
    </source>
</evidence>
<evidence type="ECO:0000256" key="3">
    <source>
        <dbReference type="ARBA" id="ARBA00012027"/>
    </source>
</evidence>
<dbReference type="GO" id="GO:0016042">
    <property type="term" value="P:lipid catabolic process"/>
    <property type="evidence" value="ECO:0007669"/>
    <property type="project" value="UniProtKB-KW"/>
</dbReference>
<dbReference type="PROSITE" id="PS50035">
    <property type="entry name" value="PLD"/>
    <property type="match status" value="2"/>
</dbReference>
<dbReference type="InterPro" id="IPR025202">
    <property type="entry name" value="PLD-like_dom"/>
</dbReference>
<dbReference type="EMBL" id="CP002401">
    <property type="protein sequence ID" value="AEP34974.1"/>
    <property type="molecule type" value="Genomic_DNA"/>
</dbReference>
<dbReference type="EC" id="3.1.4.4" evidence="3"/>
<keyword evidence="6" id="KW-0443">Lipid metabolism</keyword>
<evidence type="ECO:0000313" key="10">
    <source>
        <dbReference type="Proteomes" id="UP000009287"/>
    </source>
</evidence>
<keyword evidence="4" id="KW-0378">Hydrolase</keyword>
<dbReference type="Gene3D" id="3.30.870.10">
    <property type="entry name" value="Endonuclease Chain A"/>
    <property type="match status" value="2"/>
</dbReference>
<dbReference type="KEGG" id="cty:CTR_1531"/>
<accession>G4NN96</accession>
<accession>H1ZP66</accession>
<feature type="region of interest" description="Disordered" evidence="7">
    <location>
        <begin position="1"/>
        <end position="149"/>
    </location>
</feature>
<evidence type="ECO:0000256" key="6">
    <source>
        <dbReference type="ARBA" id="ARBA00023098"/>
    </source>
</evidence>
<dbReference type="PANTHER" id="PTHR43856:SF1">
    <property type="entry name" value="MITOCHONDRIAL CARDIOLIPIN HYDROLASE"/>
    <property type="match status" value="1"/>
</dbReference>
<gene>
    <name evidence="9" type="ordered locus">CTO_0163</name>
</gene>
<keyword evidence="5" id="KW-0442">Lipid degradation</keyword>
<feature type="domain" description="PLD phosphodiesterase" evidence="8">
    <location>
        <begin position="239"/>
        <end position="266"/>
    </location>
</feature>
<evidence type="ECO:0000256" key="1">
    <source>
        <dbReference type="ARBA" id="ARBA00000798"/>
    </source>
</evidence>
<dbReference type="GO" id="GO:0016891">
    <property type="term" value="F:RNA endonuclease activity producing 5'-phosphomonoesters, hydrolytic mechanism"/>
    <property type="evidence" value="ECO:0007669"/>
    <property type="project" value="TreeGrafter"/>
</dbReference>
<feature type="region of interest" description="Disordered" evidence="7">
    <location>
        <begin position="450"/>
        <end position="486"/>
    </location>
</feature>
<comment type="similarity">
    <text evidence="2">Belongs to the phospholipase D family.</text>
</comment>